<protein>
    <submittedName>
        <fullName evidence="2">M48 family metallopeptidase</fullName>
    </submittedName>
</protein>
<reference evidence="2" key="1">
    <citation type="submission" date="2022-02" db="EMBL/GenBank/DDBJ databases">
        <authorList>
            <person name="Leng L."/>
        </authorList>
    </citation>
    <scope>NUCLEOTIDE SEQUENCE</scope>
    <source>
        <strain evidence="2">JI</strain>
    </source>
</reference>
<dbReference type="Pfam" id="PF01863">
    <property type="entry name" value="YgjP-like"/>
    <property type="match status" value="1"/>
</dbReference>
<organism evidence="2 3">
    <name type="scientific">Pelotomaculum isophthalicicum JI</name>
    <dbReference type="NCBI Taxonomy" id="947010"/>
    <lineage>
        <taxon>Bacteria</taxon>
        <taxon>Bacillati</taxon>
        <taxon>Bacillota</taxon>
        <taxon>Clostridia</taxon>
        <taxon>Eubacteriales</taxon>
        <taxon>Desulfotomaculaceae</taxon>
        <taxon>Pelotomaculum</taxon>
    </lineage>
</organism>
<dbReference type="CDD" id="cd07344">
    <property type="entry name" value="M48_yhfN_like"/>
    <property type="match status" value="1"/>
</dbReference>
<dbReference type="AlphaFoldDB" id="A0A9X4H330"/>
<proteinExistence type="predicted"/>
<dbReference type="PANTHER" id="PTHR30399:SF1">
    <property type="entry name" value="UTP PYROPHOSPHATASE"/>
    <property type="match status" value="1"/>
</dbReference>
<dbReference type="Proteomes" id="UP001154312">
    <property type="component" value="Unassembled WGS sequence"/>
</dbReference>
<dbReference type="InterPro" id="IPR053136">
    <property type="entry name" value="UTP_pyrophosphatase-like"/>
</dbReference>
<feature type="domain" description="YgjP-like metallopeptidase" evidence="1">
    <location>
        <begin position="25"/>
        <end position="233"/>
    </location>
</feature>
<dbReference type="Gene3D" id="3.30.2010.10">
    <property type="entry name" value="Metalloproteases ('zincins'), catalytic domain"/>
    <property type="match status" value="1"/>
</dbReference>
<dbReference type="EMBL" id="JAKOAV010000019">
    <property type="protein sequence ID" value="MDF9408821.1"/>
    <property type="molecule type" value="Genomic_DNA"/>
</dbReference>
<evidence type="ECO:0000313" key="3">
    <source>
        <dbReference type="Proteomes" id="UP001154312"/>
    </source>
</evidence>
<evidence type="ECO:0000259" key="1">
    <source>
        <dbReference type="Pfam" id="PF01863"/>
    </source>
</evidence>
<dbReference type="RefSeq" id="WP_277444227.1">
    <property type="nucleotide sequence ID" value="NZ_JAKOAV010000019.1"/>
</dbReference>
<name>A0A9X4H330_9FIRM</name>
<sequence length="237" mass="28177">MSLNSGILTYGKKDISYRVFYVDRKTLEIAVHPDGSVVIKAPLGTEYEEVRKIIVKRARWIKRQLDYFAQFNPRTPQRQYIGGETHLYLGRQYRLKIVTGDKDEIKLTKGYFRVTVKENPAYEKVKKLLEDWYLEKAADKFGESFERCWPHFGKHFLSKPRIRIRRMKKRWGSLSKNGTLTLNADLIRAPKECIDYVVTHELCHLQYHDHSPAFYQLLEKIMPDWEKRKHKMELALV</sequence>
<gene>
    <name evidence="2" type="ORF">L7E55_10720</name>
</gene>
<evidence type="ECO:0000313" key="2">
    <source>
        <dbReference type="EMBL" id="MDF9408821.1"/>
    </source>
</evidence>
<comment type="caution">
    <text evidence="2">The sequence shown here is derived from an EMBL/GenBank/DDBJ whole genome shotgun (WGS) entry which is preliminary data.</text>
</comment>
<accession>A0A9X4H330</accession>
<keyword evidence="3" id="KW-1185">Reference proteome</keyword>
<dbReference type="InterPro" id="IPR002725">
    <property type="entry name" value="YgjP-like_metallopeptidase"/>
</dbReference>
<dbReference type="PANTHER" id="PTHR30399">
    <property type="entry name" value="UNCHARACTERIZED PROTEIN YGJP"/>
    <property type="match status" value="1"/>
</dbReference>